<dbReference type="PANTHER" id="PTHR11941:SF54">
    <property type="entry name" value="ENOYL-COA HYDRATASE, MITOCHONDRIAL"/>
    <property type="match status" value="1"/>
</dbReference>
<dbReference type="Gene3D" id="1.10.12.10">
    <property type="entry name" value="Lyase 2-enoyl-coa Hydratase, Chain A, domain 2"/>
    <property type="match status" value="1"/>
</dbReference>
<dbReference type="CDD" id="cd06558">
    <property type="entry name" value="crotonase-like"/>
    <property type="match status" value="1"/>
</dbReference>
<sequence length="259" mass="27670">MSLINAHLAEGIGSITFNYDFKRNALSEAMTGEIAAALALFTQEGARVAVIRGQPGAKVWSAGHSVDELPTGGHDPLGWKDSLRMVIREIEAFPGPVIAQVGGSVWGGACELVFACDLIVATPEATFAATPAKLGVPYNATGLLTFLNALPLHLAKELLFTGSPMGAARLERQGVINHLVSAAEIDAFVHELAKGMAHNAPLSISVIKEQLRILAGAHALSPQDFERIQGLRRVVYNSADYAEGIHAFKQKRKPIYRGQ</sequence>
<proteinExistence type="inferred from homology"/>
<keyword evidence="4" id="KW-1185">Reference proteome</keyword>
<evidence type="ECO:0000313" key="3">
    <source>
        <dbReference type="EMBL" id="RZT90580.1"/>
    </source>
</evidence>
<evidence type="ECO:0000256" key="2">
    <source>
        <dbReference type="ARBA" id="ARBA00023239"/>
    </source>
</evidence>
<accession>A0ABY0IUD6</accession>
<dbReference type="Proteomes" id="UP000292136">
    <property type="component" value="Unassembled WGS sequence"/>
</dbReference>
<dbReference type="SUPFAM" id="SSF52096">
    <property type="entry name" value="ClpP/crotonase"/>
    <property type="match status" value="1"/>
</dbReference>
<dbReference type="PANTHER" id="PTHR11941">
    <property type="entry name" value="ENOYL-COA HYDRATASE-RELATED"/>
    <property type="match status" value="1"/>
</dbReference>
<dbReference type="EMBL" id="SHKM01000001">
    <property type="protein sequence ID" value="RZT90580.1"/>
    <property type="molecule type" value="Genomic_DNA"/>
</dbReference>
<dbReference type="Gene3D" id="3.90.226.10">
    <property type="entry name" value="2-enoyl-CoA Hydratase, Chain A, domain 1"/>
    <property type="match status" value="1"/>
</dbReference>
<name>A0ABY0IUD6_9RHOO</name>
<dbReference type="Pfam" id="PF00378">
    <property type="entry name" value="ECH_1"/>
    <property type="match status" value="1"/>
</dbReference>
<keyword evidence="2" id="KW-0456">Lyase</keyword>
<organism evidence="3 4">
    <name type="scientific">Azospira oryzae</name>
    <dbReference type="NCBI Taxonomy" id="146939"/>
    <lineage>
        <taxon>Bacteria</taxon>
        <taxon>Pseudomonadati</taxon>
        <taxon>Pseudomonadota</taxon>
        <taxon>Betaproteobacteria</taxon>
        <taxon>Rhodocyclales</taxon>
        <taxon>Rhodocyclaceae</taxon>
        <taxon>Azospira</taxon>
    </lineage>
</organism>
<dbReference type="InterPro" id="IPR001753">
    <property type="entry name" value="Enoyl-CoA_hydra/iso"/>
</dbReference>
<protein>
    <submittedName>
        <fullName evidence="3">Methylmalonyl-CoA decarboxylase</fullName>
    </submittedName>
</protein>
<evidence type="ECO:0000256" key="1">
    <source>
        <dbReference type="ARBA" id="ARBA00005254"/>
    </source>
</evidence>
<dbReference type="NCBIfam" id="NF008506">
    <property type="entry name" value="PRK11423.1"/>
    <property type="match status" value="1"/>
</dbReference>
<dbReference type="InterPro" id="IPR029045">
    <property type="entry name" value="ClpP/crotonase-like_dom_sf"/>
</dbReference>
<dbReference type="InterPro" id="IPR014748">
    <property type="entry name" value="Enoyl-CoA_hydra_C"/>
</dbReference>
<evidence type="ECO:0000313" key="4">
    <source>
        <dbReference type="Proteomes" id="UP000292136"/>
    </source>
</evidence>
<gene>
    <name evidence="3" type="ORF">EV678_1398</name>
</gene>
<comment type="caution">
    <text evidence="3">The sequence shown here is derived from an EMBL/GenBank/DDBJ whole genome shotgun (WGS) entry which is preliminary data.</text>
</comment>
<comment type="similarity">
    <text evidence="1">Belongs to the enoyl-CoA hydratase/isomerase family.</text>
</comment>
<reference evidence="3 4" key="1">
    <citation type="submission" date="2019-02" db="EMBL/GenBank/DDBJ databases">
        <title>Genomic Encyclopedia of Type Strains, Phase IV (KMG-IV): sequencing the most valuable type-strain genomes for metagenomic binning, comparative biology and taxonomic classification.</title>
        <authorList>
            <person name="Goeker M."/>
        </authorList>
    </citation>
    <scope>NUCLEOTIDE SEQUENCE [LARGE SCALE GENOMIC DNA]</scope>
    <source>
        <strain evidence="3 4">DSM 21223</strain>
    </source>
</reference>